<dbReference type="AlphaFoldDB" id="A0A381Z9S9"/>
<sequence>MSKWNKQNFLSDLEENCSREVVKITREIIKFSEKYSEHISWGRGSEHGTMTFRCTSDVGLLPLFHLNSDGNINLQINFLRNKDIPKMVLRDMVVKLESNFLREYDPEMYPIDSFEPIEDLFNTKSQVTKFLKTIEGCSYRLKQ</sequence>
<evidence type="ECO:0000313" key="1">
    <source>
        <dbReference type="EMBL" id="SVA85894.1"/>
    </source>
</evidence>
<proteinExistence type="predicted"/>
<name>A0A381Z9S9_9ZZZZ</name>
<dbReference type="EMBL" id="UINC01020460">
    <property type="protein sequence ID" value="SVA85894.1"/>
    <property type="molecule type" value="Genomic_DNA"/>
</dbReference>
<protein>
    <submittedName>
        <fullName evidence="1">Uncharacterized protein</fullName>
    </submittedName>
</protein>
<gene>
    <name evidence="1" type="ORF">METZ01_LOCUS138748</name>
</gene>
<organism evidence="1">
    <name type="scientific">marine metagenome</name>
    <dbReference type="NCBI Taxonomy" id="408172"/>
    <lineage>
        <taxon>unclassified sequences</taxon>
        <taxon>metagenomes</taxon>
        <taxon>ecological metagenomes</taxon>
    </lineage>
</organism>
<reference evidence="1" key="1">
    <citation type="submission" date="2018-05" db="EMBL/GenBank/DDBJ databases">
        <authorList>
            <person name="Lanie J.A."/>
            <person name="Ng W.-L."/>
            <person name="Kazmierczak K.M."/>
            <person name="Andrzejewski T.M."/>
            <person name="Davidsen T.M."/>
            <person name="Wayne K.J."/>
            <person name="Tettelin H."/>
            <person name="Glass J.I."/>
            <person name="Rusch D."/>
            <person name="Podicherti R."/>
            <person name="Tsui H.-C.T."/>
            <person name="Winkler M.E."/>
        </authorList>
    </citation>
    <scope>NUCLEOTIDE SEQUENCE</scope>
</reference>
<accession>A0A381Z9S9</accession>